<protein>
    <recommendedName>
        <fullName evidence="6">Thioredoxin</fullName>
    </recommendedName>
</protein>
<dbReference type="Gene3D" id="3.40.30.10">
    <property type="entry name" value="Glutaredoxin"/>
    <property type="match status" value="1"/>
</dbReference>
<dbReference type="SUPFAM" id="SSF52833">
    <property type="entry name" value="Thioredoxin-like"/>
    <property type="match status" value="1"/>
</dbReference>
<comment type="caution">
    <text evidence="3">The sequence shown here is derived from an EMBL/GenBank/DDBJ whole genome shotgun (WGS) entry which is preliminary data.</text>
</comment>
<dbReference type="RefSeq" id="WP_052634720.1">
    <property type="nucleotide sequence ID" value="NZ_JPIT01000031.1"/>
</dbReference>
<dbReference type="AlphaFoldDB" id="A0A0C3RIQ8"/>
<dbReference type="InterPro" id="IPR017937">
    <property type="entry name" value="Thioredoxin_CS"/>
</dbReference>
<evidence type="ECO:0000256" key="1">
    <source>
        <dbReference type="ARBA" id="ARBA00023284"/>
    </source>
</evidence>
<sequence>MKNFIFMVSFLVGGVVAFGQGVNFEHLTFDEVMAKAKVEKKVVFMDCYTFWCGPCKYMTDNIFRWKKWEIF</sequence>
<dbReference type="PROSITE" id="PS00194">
    <property type="entry name" value="THIOREDOXIN_1"/>
    <property type="match status" value="1"/>
</dbReference>
<accession>A0A0C3RIQ8</accession>
<reference evidence="2 4" key="2">
    <citation type="submission" date="2014-07" db="EMBL/GenBank/DDBJ databases">
        <title>Porphyromonadaceae bacterium OUH 334697 = ATCC BAA-2682 = DSM 28341 draft genome.</title>
        <authorList>
            <person name="Sydenham T.V."/>
            <person name="Hasman H."/>
            <person name="Justesen U.S."/>
        </authorList>
    </citation>
    <scope>NUCLEOTIDE SEQUENCE [LARGE SCALE GENOMIC DNA]</scope>
    <source>
        <strain evidence="2 4">OUH 334697</strain>
    </source>
</reference>
<keyword evidence="5" id="KW-1185">Reference proteome</keyword>
<evidence type="ECO:0008006" key="6">
    <source>
        <dbReference type="Google" id="ProtNLM"/>
    </source>
</evidence>
<dbReference type="EMBL" id="JPIU01000037">
    <property type="protein sequence ID" value="KIO45904.1"/>
    <property type="molecule type" value="Genomic_DNA"/>
</dbReference>
<evidence type="ECO:0000313" key="3">
    <source>
        <dbReference type="EMBL" id="KIO45904.1"/>
    </source>
</evidence>
<dbReference type="Proteomes" id="UP000031980">
    <property type="component" value="Unassembled WGS sequence"/>
</dbReference>
<dbReference type="EMBL" id="JPIT01000031">
    <property type="protein sequence ID" value="KIO43740.1"/>
    <property type="molecule type" value="Genomic_DNA"/>
</dbReference>
<dbReference type="InterPro" id="IPR036249">
    <property type="entry name" value="Thioredoxin-like_sf"/>
</dbReference>
<proteinExistence type="predicted"/>
<evidence type="ECO:0000313" key="2">
    <source>
        <dbReference type="EMBL" id="KIO43740.1"/>
    </source>
</evidence>
<keyword evidence="1" id="KW-0676">Redox-active center</keyword>
<name>A0A0C3RIQ8_9PORP</name>
<organism evidence="3 5">
    <name type="scientific">Sanguibacteroides justesenii</name>
    <dbReference type="NCBI Taxonomy" id="1547597"/>
    <lineage>
        <taxon>Bacteria</taxon>
        <taxon>Pseudomonadati</taxon>
        <taxon>Bacteroidota</taxon>
        <taxon>Bacteroidia</taxon>
        <taxon>Bacteroidales</taxon>
        <taxon>Porphyromonadaceae</taxon>
        <taxon>Sanguibacteroides</taxon>
    </lineage>
</organism>
<dbReference type="Proteomes" id="UP000031937">
    <property type="component" value="Unassembled WGS sequence"/>
</dbReference>
<gene>
    <name evidence="3" type="ORF">BA92_05515</name>
    <name evidence="2" type="ORF">IE90_11550</name>
</gene>
<reference evidence="3 5" key="1">
    <citation type="submission" date="2014-07" db="EMBL/GenBank/DDBJ databases">
        <title>Porphyromonadaceae bacterium OUH 308042 = ATCC BAA-2681 = DSM 28342 draft genome.</title>
        <authorList>
            <person name="Sydenham T.V."/>
            <person name="Hasman H."/>
            <person name="Justensen U.S."/>
        </authorList>
    </citation>
    <scope>NUCLEOTIDE SEQUENCE [LARGE SCALE GENOMIC DNA]</scope>
    <source>
        <strain evidence="3 5">OUH 308042</strain>
    </source>
</reference>
<evidence type="ECO:0000313" key="4">
    <source>
        <dbReference type="Proteomes" id="UP000031937"/>
    </source>
</evidence>
<evidence type="ECO:0000313" key="5">
    <source>
        <dbReference type="Proteomes" id="UP000031980"/>
    </source>
</evidence>